<evidence type="ECO:0000313" key="3">
    <source>
        <dbReference type="Proteomes" id="UP000038045"/>
    </source>
</evidence>
<dbReference type="InterPro" id="IPR052823">
    <property type="entry name" value="SXP/RAL-2_related"/>
</dbReference>
<evidence type="ECO:0000256" key="1">
    <source>
        <dbReference type="SAM" id="MobiDB-lite"/>
    </source>
</evidence>
<dbReference type="AlphaFoldDB" id="A0A0N5A2R7"/>
<protein>
    <submittedName>
        <fullName evidence="4">DUF148 domain-containing protein</fullName>
    </submittedName>
</protein>
<dbReference type="Proteomes" id="UP000038045">
    <property type="component" value="Unplaced"/>
</dbReference>
<name>A0A0N5A2R7_PARTI</name>
<evidence type="ECO:0000313" key="4">
    <source>
        <dbReference type="WBParaSite" id="PTRK_0001593200.1"/>
    </source>
</evidence>
<feature type="domain" description="SXP/RAL-2 family protein Ani s 5-like cation-binding" evidence="2">
    <location>
        <begin position="38"/>
        <end position="137"/>
    </location>
</feature>
<reference evidence="4" key="1">
    <citation type="submission" date="2017-02" db="UniProtKB">
        <authorList>
            <consortium name="WormBaseParasite"/>
        </authorList>
    </citation>
    <scope>IDENTIFICATION</scope>
</reference>
<proteinExistence type="predicted"/>
<evidence type="ECO:0000259" key="2">
    <source>
        <dbReference type="Pfam" id="PF02520"/>
    </source>
</evidence>
<feature type="compositionally biased region" description="Basic and acidic residues" evidence="1">
    <location>
        <begin position="79"/>
        <end position="94"/>
    </location>
</feature>
<accession>A0A0N5A2R7</accession>
<dbReference type="PANTHER" id="PTHR21593:SF36">
    <property type="entry name" value="DUF148 DOMAIN-CONTAINING PROTEIN-RELATED"/>
    <property type="match status" value="1"/>
</dbReference>
<feature type="region of interest" description="Disordered" evidence="1">
    <location>
        <begin position="1"/>
        <end position="31"/>
    </location>
</feature>
<organism evidence="3 4">
    <name type="scientific">Parastrongyloides trichosuri</name>
    <name type="common">Possum-specific nematode worm</name>
    <dbReference type="NCBI Taxonomy" id="131310"/>
    <lineage>
        <taxon>Eukaryota</taxon>
        <taxon>Metazoa</taxon>
        <taxon>Ecdysozoa</taxon>
        <taxon>Nematoda</taxon>
        <taxon>Chromadorea</taxon>
        <taxon>Rhabditida</taxon>
        <taxon>Tylenchina</taxon>
        <taxon>Panagrolaimomorpha</taxon>
        <taxon>Strongyloidoidea</taxon>
        <taxon>Strongyloididae</taxon>
        <taxon>Parastrongyloides</taxon>
    </lineage>
</organism>
<keyword evidence="3" id="KW-1185">Reference proteome</keyword>
<dbReference type="WBParaSite" id="PTRK_0001593200.1">
    <property type="protein sequence ID" value="PTRK_0001593200.1"/>
    <property type="gene ID" value="PTRK_0001593200"/>
</dbReference>
<dbReference type="PANTHER" id="PTHR21593">
    <property type="entry name" value="PRION-LIKE- Q/N-RICH -DOMAIN-BEARING PROTEIN PROTEIN"/>
    <property type="match status" value="1"/>
</dbReference>
<dbReference type="Pfam" id="PF02520">
    <property type="entry name" value="ANIS5_cation-bd"/>
    <property type="match status" value="1"/>
</dbReference>
<sequence length="154" mass="18339">MDSSNRRCFGVRGKKSSHSPERSLSNSDFFKQVPDDVRDNISQIVKDDNLSLNERQCHIDNLMKDQNDEVKTSYHEYKSQMDSMKQHGREKTDDYYNNLSDKAKPYFNQMKDLHENRDIKESDKHGKLREIYDSIDDNSARRELDHMLRIKELH</sequence>
<feature type="region of interest" description="Disordered" evidence="1">
    <location>
        <begin position="79"/>
        <end position="100"/>
    </location>
</feature>
<dbReference type="InterPro" id="IPR003677">
    <property type="entry name" value="ANIS5_cation-bd"/>
</dbReference>